<dbReference type="GO" id="GO:0016787">
    <property type="term" value="F:hydrolase activity"/>
    <property type="evidence" value="ECO:0007669"/>
    <property type="project" value="UniProtKB-KW"/>
</dbReference>
<gene>
    <name evidence="11" type="ORF">HNR39_000230</name>
</gene>
<dbReference type="EMBL" id="JACHHQ010000001">
    <property type="protein sequence ID" value="MBB5198420.1"/>
    <property type="molecule type" value="Genomic_DNA"/>
</dbReference>
<dbReference type="PANTHER" id="PTHR30616">
    <property type="entry name" value="UNCHARACTERIZED PROTEIN YFIH"/>
    <property type="match status" value="1"/>
</dbReference>
<dbReference type="RefSeq" id="WP_168052395.1">
    <property type="nucleotide sequence ID" value="NZ_JAAOZT010000002.1"/>
</dbReference>
<keyword evidence="5" id="KW-0378">Hydrolase</keyword>
<comment type="similarity">
    <text evidence="2 10">Belongs to the purine nucleoside phosphorylase YfiH/LACC1 family.</text>
</comment>
<evidence type="ECO:0000256" key="6">
    <source>
        <dbReference type="ARBA" id="ARBA00022833"/>
    </source>
</evidence>
<dbReference type="GO" id="GO:0005507">
    <property type="term" value="F:copper ion binding"/>
    <property type="evidence" value="ECO:0007669"/>
    <property type="project" value="TreeGrafter"/>
</dbReference>
<dbReference type="NCBIfam" id="TIGR00726">
    <property type="entry name" value="peptidoglycan editing factor PgeF"/>
    <property type="match status" value="1"/>
</dbReference>
<dbReference type="AlphaFoldDB" id="A0A840RP47"/>
<organism evidence="11 12">
    <name type="scientific">Glaciimonas immobilis</name>
    <dbReference type="NCBI Taxonomy" id="728004"/>
    <lineage>
        <taxon>Bacteria</taxon>
        <taxon>Pseudomonadati</taxon>
        <taxon>Pseudomonadota</taxon>
        <taxon>Betaproteobacteria</taxon>
        <taxon>Burkholderiales</taxon>
        <taxon>Oxalobacteraceae</taxon>
        <taxon>Glaciimonas</taxon>
    </lineage>
</organism>
<comment type="catalytic activity">
    <reaction evidence="1">
        <text>inosine + phosphate = alpha-D-ribose 1-phosphate + hypoxanthine</text>
        <dbReference type="Rhea" id="RHEA:27646"/>
        <dbReference type="ChEBI" id="CHEBI:17368"/>
        <dbReference type="ChEBI" id="CHEBI:17596"/>
        <dbReference type="ChEBI" id="CHEBI:43474"/>
        <dbReference type="ChEBI" id="CHEBI:57720"/>
        <dbReference type="EC" id="2.4.2.1"/>
    </reaction>
    <physiologicalReaction direction="left-to-right" evidence="1">
        <dbReference type="Rhea" id="RHEA:27647"/>
    </physiologicalReaction>
</comment>
<keyword evidence="4" id="KW-0479">Metal-binding</keyword>
<sequence length="262" mass="27369">MKLIIPAWTDAPVNVGAMITTRHGGVSLPPYDNGEGGGGLNLGDHVGDNPADVAHNRGLLSPYIPAEPLWMTQVHGVRVVDAAKALNVVDADAAIATRAGVVCAIMTADCLPVLFCDVAGRVVGAAHAGWRGLVGGVLEQTVACMRDAGAGEILAWLGPAIGPQHFEVGEDVRAAFISSARERLASATVLAQIDAAFVPIVGLSGNAVKYLADIYHLARTVLSEVSVHRVSGGGACTVSDRQFYSFRRDKVTGRMASLIWLK</sequence>
<protein>
    <recommendedName>
        <fullName evidence="10">Purine nucleoside phosphorylase</fullName>
    </recommendedName>
</protein>
<reference evidence="11 12" key="1">
    <citation type="submission" date="2020-08" db="EMBL/GenBank/DDBJ databases">
        <title>Genomic Encyclopedia of Type Strains, Phase IV (KMG-IV): sequencing the most valuable type-strain genomes for metagenomic binning, comparative biology and taxonomic classification.</title>
        <authorList>
            <person name="Goeker M."/>
        </authorList>
    </citation>
    <scope>NUCLEOTIDE SEQUENCE [LARGE SCALE GENOMIC DNA]</scope>
    <source>
        <strain evidence="11 12">DSM 23240</strain>
    </source>
</reference>
<evidence type="ECO:0000313" key="11">
    <source>
        <dbReference type="EMBL" id="MBB5198420.1"/>
    </source>
</evidence>
<comment type="catalytic activity">
    <reaction evidence="7">
        <text>adenosine + H2O + H(+) = inosine + NH4(+)</text>
        <dbReference type="Rhea" id="RHEA:24408"/>
        <dbReference type="ChEBI" id="CHEBI:15377"/>
        <dbReference type="ChEBI" id="CHEBI:15378"/>
        <dbReference type="ChEBI" id="CHEBI:16335"/>
        <dbReference type="ChEBI" id="CHEBI:17596"/>
        <dbReference type="ChEBI" id="CHEBI:28938"/>
        <dbReference type="EC" id="3.5.4.4"/>
    </reaction>
    <physiologicalReaction direction="left-to-right" evidence="7">
        <dbReference type="Rhea" id="RHEA:24409"/>
    </physiologicalReaction>
</comment>
<evidence type="ECO:0000256" key="2">
    <source>
        <dbReference type="ARBA" id="ARBA00007353"/>
    </source>
</evidence>
<name>A0A840RP47_9BURK</name>
<evidence type="ECO:0000313" key="12">
    <source>
        <dbReference type="Proteomes" id="UP000571084"/>
    </source>
</evidence>
<dbReference type="InterPro" id="IPR011324">
    <property type="entry name" value="Cytotoxic_necrot_fac-like_cat"/>
</dbReference>
<proteinExistence type="inferred from homology"/>
<accession>A0A840RP47</accession>
<dbReference type="CDD" id="cd16833">
    <property type="entry name" value="YfiH"/>
    <property type="match status" value="1"/>
</dbReference>
<evidence type="ECO:0000256" key="10">
    <source>
        <dbReference type="RuleBase" id="RU361274"/>
    </source>
</evidence>
<dbReference type="PANTHER" id="PTHR30616:SF2">
    <property type="entry name" value="PURINE NUCLEOSIDE PHOSPHORYLASE LACC1"/>
    <property type="match status" value="1"/>
</dbReference>
<evidence type="ECO:0000256" key="4">
    <source>
        <dbReference type="ARBA" id="ARBA00022723"/>
    </source>
</evidence>
<dbReference type="Gene3D" id="3.60.140.10">
    <property type="entry name" value="CNF1/YfiH-like putative cysteine hydrolases"/>
    <property type="match status" value="1"/>
</dbReference>
<dbReference type="Pfam" id="PF02578">
    <property type="entry name" value="Cu-oxidase_4"/>
    <property type="match status" value="1"/>
</dbReference>
<keyword evidence="6" id="KW-0862">Zinc</keyword>
<comment type="caution">
    <text evidence="11">The sequence shown here is derived from an EMBL/GenBank/DDBJ whole genome shotgun (WGS) entry which is preliminary data.</text>
</comment>
<keyword evidence="3" id="KW-0808">Transferase</keyword>
<dbReference type="Proteomes" id="UP000571084">
    <property type="component" value="Unassembled WGS sequence"/>
</dbReference>
<evidence type="ECO:0000256" key="5">
    <source>
        <dbReference type="ARBA" id="ARBA00022801"/>
    </source>
</evidence>
<dbReference type="SUPFAM" id="SSF64438">
    <property type="entry name" value="CNF1/YfiH-like putative cysteine hydrolases"/>
    <property type="match status" value="1"/>
</dbReference>
<comment type="catalytic activity">
    <reaction evidence="9">
        <text>S-methyl-5'-thioadenosine + phosphate = 5-(methylsulfanyl)-alpha-D-ribose 1-phosphate + adenine</text>
        <dbReference type="Rhea" id="RHEA:11852"/>
        <dbReference type="ChEBI" id="CHEBI:16708"/>
        <dbReference type="ChEBI" id="CHEBI:17509"/>
        <dbReference type="ChEBI" id="CHEBI:43474"/>
        <dbReference type="ChEBI" id="CHEBI:58533"/>
        <dbReference type="EC" id="2.4.2.28"/>
    </reaction>
    <physiologicalReaction direction="left-to-right" evidence="9">
        <dbReference type="Rhea" id="RHEA:11853"/>
    </physiologicalReaction>
</comment>
<evidence type="ECO:0000256" key="7">
    <source>
        <dbReference type="ARBA" id="ARBA00047989"/>
    </source>
</evidence>
<evidence type="ECO:0000256" key="9">
    <source>
        <dbReference type="ARBA" id="ARBA00049893"/>
    </source>
</evidence>
<dbReference type="GO" id="GO:0017061">
    <property type="term" value="F:S-methyl-5-thioadenosine phosphorylase activity"/>
    <property type="evidence" value="ECO:0007669"/>
    <property type="project" value="UniProtKB-EC"/>
</dbReference>
<keyword evidence="12" id="KW-1185">Reference proteome</keyword>
<evidence type="ECO:0000256" key="1">
    <source>
        <dbReference type="ARBA" id="ARBA00000553"/>
    </source>
</evidence>
<dbReference type="InterPro" id="IPR003730">
    <property type="entry name" value="Cu_polyphenol_OxRdtase"/>
</dbReference>
<evidence type="ECO:0000256" key="8">
    <source>
        <dbReference type="ARBA" id="ARBA00048968"/>
    </source>
</evidence>
<comment type="catalytic activity">
    <reaction evidence="8">
        <text>adenosine + phosphate = alpha-D-ribose 1-phosphate + adenine</text>
        <dbReference type="Rhea" id="RHEA:27642"/>
        <dbReference type="ChEBI" id="CHEBI:16335"/>
        <dbReference type="ChEBI" id="CHEBI:16708"/>
        <dbReference type="ChEBI" id="CHEBI:43474"/>
        <dbReference type="ChEBI" id="CHEBI:57720"/>
        <dbReference type="EC" id="2.4.2.1"/>
    </reaction>
    <physiologicalReaction direction="left-to-right" evidence="8">
        <dbReference type="Rhea" id="RHEA:27643"/>
    </physiologicalReaction>
</comment>
<dbReference type="InterPro" id="IPR038371">
    <property type="entry name" value="Cu_polyphenol_OxRdtase_sf"/>
</dbReference>
<evidence type="ECO:0000256" key="3">
    <source>
        <dbReference type="ARBA" id="ARBA00022679"/>
    </source>
</evidence>